<keyword evidence="2" id="KW-1185">Reference proteome</keyword>
<gene>
    <name evidence="1" type="ORF">So717_02110</name>
</gene>
<dbReference type="PROSITE" id="PS51257">
    <property type="entry name" value="PROKAR_LIPOPROTEIN"/>
    <property type="match status" value="1"/>
</dbReference>
<dbReference type="RefSeq" id="WP_159974364.1">
    <property type="nucleotide sequence ID" value="NZ_BLIV01000001.1"/>
</dbReference>
<organism evidence="1 2">
    <name type="scientific">Roseobacter cerasinus</name>
    <dbReference type="NCBI Taxonomy" id="2602289"/>
    <lineage>
        <taxon>Bacteria</taxon>
        <taxon>Pseudomonadati</taxon>
        <taxon>Pseudomonadota</taxon>
        <taxon>Alphaproteobacteria</taxon>
        <taxon>Rhodobacterales</taxon>
        <taxon>Roseobacteraceae</taxon>
        <taxon>Roseobacter</taxon>
    </lineage>
</organism>
<dbReference type="AlphaFoldDB" id="A0A640VIT9"/>
<protein>
    <recommendedName>
        <fullName evidence="3">Lipoprotein</fullName>
    </recommendedName>
</protein>
<accession>A0A640VIT9</accession>
<evidence type="ECO:0008006" key="3">
    <source>
        <dbReference type="Google" id="ProtNLM"/>
    </source>
</evidence>
<dbReference type="Proteomes" id="UP000436522">
    <property type="component" value="Unassembled WGS sequence"/>
</dbReference>
<comment type="caution">
    <text evidence="1">The sequence shown here is derived from an EMBL/GenBank/DDBJ whole genome shotgun (WGS) entry which is preliminary data.</text>
</comment>
<dbReference type="EMBL" id="BLIV01000001">
    <property type="protein sequence ID" value="GFE48458.1"/>
    <property type="molecule type" value="Genomic_DNA"/>
</dbReference>
<evidence type="ECO:0000313" key="2">
    <source>
        <dbReference type="Proteomes" id="UP000436522"/>
    </source>
</evidence>
<reference evidence="1 2" key="1">
    <citation type="submission" date="2019-12" db="EMBL/GenBank/DDBJ databases">
        <title>Roseobacter cerasinus sp. nov., isolated from seawater around aquaculture.</title>
        <authorList>
            <person name="Muramatsu S."/>
            <person name="Takabe Y."/>
            <person name="Mori K."/>
            <person name="Takaichi S."/>
            <person name="Hanada S."/>
        </authorList>
    </citation>
    <scope>NUCLEOTIDE SEQUENCE [LARGE SCALE GENOMIC DNA]</scope>
    <source>
        <strain evidence="1 2">AI77</strain>
    </source>
</reference>
<proteinExistence type="predicted"/>
<evidence type="ECO:0000313" key="1">
    <source>
        <dbReference type="EMBL" id="GFE48458.1"/>
    </source>
</evidence>
<sequence length="68" mass="6363">MPVKQIILTLAACAGLAACGETLGEQAVGGAAIGAGTAVVTGGGALRGAAIGAGANVAYCQIYPSKCN</sequence>
<name>A0A640VIT9_9RHOB</name>